<feature type="non-terminal residue" evidence="1">
    <location>
        <position position="115"/>
    </location>
</feature>
<gene>
    <name evidence="1" type="ORF">EC973_005988</name>
</gene>
<reference evidence="1" key="1">
    <citation type="submission" date="2020-01" db="EMBL/GenBank/DDBJ databases">
        <title>Genome Sequencing of Three Apophysomyces-Like Fungal Strains Confirms a Novel Fungal Genus in the Mucoromycota with divergent Burkholderia-like Endosymbiotic Bacteria.</title>
        <authorList>
            <person name="Stajich J.E."/>
            <person name="Macias A.M."/>
            <person name="Carter-House D."/>
            <person name="Lovett B."/>
            <person name="Kasson L.R."/>
            <person name="Berry K."/>
            <person name="Grigoriev I."/>
            <person name="Chang Y."/>
            <person name="Spatafora J."/>
            <person name="Kasson M.T."/>
        </authorList>
    </citation>
    <scope>NUCLEOTIDE SEQUENCE</scope>
    <source>
        <strain evidence="1">NRRL A-21654</strain>
    </source>
</reference>
<sequence>SSSAPGQNAAVIMNKLAMTRHLRIEPEGSNSEESLPGMNQTLDEELLIEPELRGKLKVASLETMREIVTVKPQALQRTLQCFYFHIGVSGVIEETFEYAGSLWHNHKVFGSLLQH</sequence>
<dbReference type="Proteomes" id="UP000605846">
    <property type="component" value="Unassembled WGS sequence"/>
</dbReference>
<keyword evidence="2" id="KW-1185">Reference proteome</keyword>
<protein>
    <submittedName>
        <fullName evidence="1">Uncharacterized protein</fullName>
    </submittedName>
</protein>
<name>A0A8H7BDI9_9FUNG</name>
<feature type="non-terminal residue" evidence="1">
    <location>
        <position position="1"/>
    </location>
</feature>
<evidence type="ECO:0000313" key="1">
    <source>
        <dbReference type="EMBL" id="KAF7720829.1"/>
    </source>
</evidence>
<comment type="caution">
    <text evidence="1">The sequence shown here is derived from an EMBL/GenBank/DDBJ whole genome shotgun (WGS) entry which is preliminary data.</text>
</comment>
<proteinExistence type="predicted"/>
<organism evidence="1 2">
    <name type="scientific">Apophysomyces ossiformis</name>
    <dbReference type="NCBI Taxonomy" id="679940"/>
    <lineage>
        <taxon>Eukaryota</taxon>
        <taxon>Fungi</taxon>
        <taxon>Fungi incertae sedis</taxon>
        <taxon>Mucoromycota</taxon>
        <taxon>Mucoromycotina</taxon>
        <taxon>Mucoromycetes</taxon>
        <taxon>Mucorales</taxon>
        <taxon>Mucorineae</taxon>
        <taxon>Mucoraceae</taxon>
        <taxon>Apophysomyces</taxon>
    </lineage>
</organism>
<dbReference type="EMBL" id="JABAYA010000352">
    <property type="protein sequence ID" value="KAF7720829.1"/>
    <property type="molecule type" value="Genomic_DNA"/>
</dbReference>
<evidence type="ECO:0000313" key="2">
    <source>
        <dbReference type="Proteomes" id="UP000605846"/>
    </source>
</evidence>
<dbReference type="AlphaFoldDB" id="A0A8H7BDI9"/>
<accession>A0A8H7BDI9</accession>